<dbReference type="Pfam" id="PF21986">
    <property type="entry name" value="AH_C"/>
    <property type="match status" value="1"/>
</dbReference>
<dbReference type="InterPro" id="IPR053844">
    <property type="entry name" value="AH_C"/>
</dbReference>
<reference evidence="4 5" key="1">
    <citation type="journal article" date="2019" name="Int. J. Syst. Evol. Microbiol.">
        <title>The Global Catalogue of Microorganisms (GCM) 10K type strain sequencing project: providing services to taxonomists for standard genome sequencing and annotation.</title>
        <authorList>
            <consortium name="The Broad Institute Genomics Platform"/>
            <consortium name="The Broad Institute Genome Sequencing Center for Infectious Disease"/>
            <person name="Wu L."/>
            <person name="Ma J."/>
        </authorList>
    </citation>
    <scope>NUCLEOTIDE SEQUENCE [LARGE SCALE GENOMIC DNA]</scope>
    <source>
        <strain evidence="4 5">JCM 15575</strain>
    </source>
</reference>
<keyword evidence="4" id="KW-0378">Hydrolase</keyword>
<accession>A0ABN2H5Z8</accession>
<evidence type="ECO:0000313" key="5">
    <source>
        <dbReference type="Proteomes" id="UP001500596"/>
    </source>
</evidence>
<dbReference type="Gene3D" id="3.90.1300.10">
    <property type="entry name" value="Amidase signature (AS) domain"/>
    <property type="match status" value="1"/>
</dbReference>
<dbReference type="PANTHER" id="PTHR11895:SF169">
    <property type="entry name" value="GLUTAMYL-TRNA(GLN) AMIDOTRANSFERASE"/>
    <property type="match status" value="1"/>
</dbReference>
<dbReference type="InterPro" id="IPR036928">
    <property type="entry name" value="AS_sf"/>
</dbReference>
<dbReference type="InterPro" id="IPR023631">
    <property type="entry name" value="Amidase_dom"/>
</dbReference>
<feature type="region of interest" description="Disordered" evidence="1">
    <location>
        <begin position="1"/>
        <end position="29"/>
    </location>
</feature>
<name>A0ABN2H5Z8_9MICO</name>
<dbReference type="SUPFAM" id="SSF75304">
    <property type="entry name" value="Amidase signature (AS) enzymes"/>
    <property type="match status" value="1"/>
</dbReference>
<feature type="domain" description="Amidase" evidence="2">
    <location>
        <begin position="38"/>
        <end position="446"/>
    </location>
</feature>
<gene>
    <name evidence="4" type="ORF">GCM10009807_27590</name>
</gene>
<protein>
    <submittedName>
        <fullName evidence="4">Allophanate hydrolase</fullName>
    </submittedName>
</protein>
<comment type="caution">
    <text evidence="4">The sequence shown here is derived from an EMBL/GenBank/DDBJ whole genome shotgun (WGS) entry which is preliminary data.</text>
</comment>
<evidence type="ECO:0000313" key="4">
    <source>
        <dbReference type="EMBL" id="GAA1682151.1"/>
    </source>
</evidence>
<keyword evidence="5" id="KW-1185">Reference proteome</keyword>
<feature type="compositionally biased region" description="Basic and acidic residues" evidence="1">
    <location>
        <begin position="17"/>
        <end position="27"/>
    </location>
</feature>
<evidence type="ECO:0000259" key="3">
    <source>
        <dbReference type="Pfam" id="PF21986"/>
    </source>
</evidence>
<dbReference type="NCBIfam" id="NF006043">
    <property type="entry name" value="PRK08186.1"/>
    <property type="match status" value="1"/>
</dbReference>
<dbReference type="InterPro" id="IPR000120">
    <property type="entry name" value="Amidase"/>
</dbReference>
<dbReference type="EMBL" id="BAAAPK010000001">
    <property type="protein sequence ID" value="GAA1682151.1"/>
    <property type="molecule type" value="Genomic_DNA"/>
</dbReference>
<organism evidence="4 5">
    <name type="scientific">Microbacterium lacus</name>
    <dbReference type="NCBI Taxonomy" id="415217"/>
    <lineage>
        <taxon>Bacteria</taxon>
        <taxon>Bacillati</taxon>
        <taxon>Actinomycetota</taxon>
        <taxon>Actinomycetes</taxon>
        <taxon>Micrococcales</taxon>
        <taxon>Microbacteriaceae</taxon>
        <taxon>Microbacterium</taxon>
    </lineage>
</organism>
<dbReference type="GO" id="GO:0016787">
    <property type="term" value="F:hydrolase activity"/>
    <property type="evidence" value="ECO:0007669"/>
    <property type="project" value="UniProtKB-KW"/>
</dbReference>
<evidence type="ECO:0000256" key="1">
    <source>
        <dbReference type="SAM" id="MobiDB-lite"/>
    </source>
</evidence>
<dbReference type="Proteomes" id="UP001500596">
    <property type="component" value="Unassembled WGS sequence"/>
</dbReference>
<evidence type="ECO:0000259" key="2">
    <source>
        <dbReference type="Pfam" id="PF01425"/>
    </source>
</evidence>
<sequence length="583" mass="59766">MALESSSAPSGPASVRSDAREPHEERGVSAVSRVHAAFARVREVDRPEIWIALRDESDAVADAAAVDARVAAGERLPLHGLVAAVKDNIDVAGFDTTAGSRAFASTPVGDAPSVARLRQAGAVVLGKTNLDQFATGLVGTRSPFGAVRNAWDPERISGGSSSGSAVAVALGIVDLALGTDTAGSGRVPAALNGIVGVKPTIGLIPTTGVVPACRTLDCVTVFARDLATARRAAELMAGPDGVDPLARVDRPAPALDASPVVAVPTAEHLGDLAEGWADAFAGVVRRLAASGVTIVEVDIAPLLEAAALLYGGAFVAERTAAVGEFIAAHRELIGTDLDPTVAGIILSGADARAADYFRDREKLERLGLEGLRRLNGAVALLTPTTTGHPTLSDVAAAPVAVNSRMGRYTNFANLLDRSSLAVPAGFVGGLPFGVMLTGAPFADRTLAQLAERIAGPETELLVVGAHLRGQPLNPQLVEAGGSFVEDVRTAPEYRLYALATSPAKPGLARVPTGGASIVGELWRLPAAGFARFVAALPQPMGVGPVRLEDGRTLTGFLCEALALEGASDITAHGGWRAYRGSLS</sequence>
<dbReference type="Gene3D" id="3.10.490.10">
    <property type="entry name" value="Gamma-glutamyl cyclotransferase-like"/>
    <property type="match status" value="1"/>
</dbReference>
<proteinExistence type="predicted"/>
<feature type="domain" description="Allophanate hydrolase C-terminal" evidence="3">
    <location>
        <begin position="459"/>
        <end position="579"/>
    </location>
</feature>
<dbReference type="Pfam" id="PF01425">
    <property type="entry name" value="Amidase"/>
    <property type="match status" value="1"/>
</dbReference>
<dbReference type="PANTHER" id="PTHR11895">
    <property type="entry name" value="TRANSAMIDASE"/>
    <property type="match status" value="1"/>
</dbReference>
<dbReference type="Gene3D" id="1.20.58.1700">
    <property type="match status" value="1"/>
</dbReference>